<dbReference type="PANTHER" id="PTHR10887">
    <property type="entry name" value="DNA2/NAM7 HELICASE FAMILY"/>
    <property type="match status" value="1"/>
</dbReference>
<dbReference type="GO" id="GO:0046872">
    <property type="term" value="F:metal ion binding"/>
    <property type="evidence" value="ECO:0007669"/>
    <property type="project" value="UniProtKB-UniRule"/>
</dbReference>
<keyword evidence="6 22" id="KW-0540">Nuclease</keyword>
<dbReference type="InterPro" id="IPR041679">
    <property type="entry name" value="DNA2/NAM7-like_C"/>
</dbReference>
<comment type="catalytic activity">
    <reaction evidence="21 22">
        <text>ATP + H2O = ADP + phosphate + H(+)</text>
        <dbReference type="Rhea" id="RHEA:13065"/>
        <dbReference type="ChEBI" id="CHEBI:15377"/>
        <dbReference type="ChEBI" id="CHEBI:15378"/>
        <dbReference type="ChEBI" id="CHEBI:30616"/>
        <dbReference type="ChEBI" id="CHEBI:43474"/>
        <dbReference type="ChEBI" id="CHEBI:456216"/>
        <dbReference type="EC" id="3.6.4.12"/>
    </reaction>
</comment>
<dbReference type="Gene3D" id="3.90.320.10">
    <property type="match status" value="1"/>
</dbReference>
<keyword evidence="12 22" id="KW-0347">Helicase</keyword>
<keyword evidence="8 22" id="KW-0547">Nucleotide-binding</keyword>
<keyword evidence="4 22" id="KW-0004">4Fe-4S</keyword>
<sequence>MPLQKSFSETNHSGKENQAQQPWQRNKNYQNQQQKPKVPAKPLAEKPPVPVSTTTKNILSNFQYREQPGKGDDSKEVINLISSETDGRIATPSKRRRQGSSKDEKSSVEEDVFLDDSTSADVPSTPSIGFDPTQNADFIRPFKAVSPDDRIIWDTNKDSQQLPESASGNLGKRKRGDNDIGRAQSSSPILAHSSQADSFPRPGPEVEVWMKLGQTKDIKLSRIMENASPQSLKDGNTPRELTRSRSLGNPLNPKRHQPRRIGNSRNIDTPGLMRRLQEDYKPNEISSGPSSSSPLPGKVQFQFEGPSSPLGRKGSEKRTSPLKRRLEPPSSPSTNIESHVALPSPKRPSTAESDYGSDDGLDEIGGMILTAIESQSQAPAASMPRPLLLKIYESPIKPRAYSTHKPQSLSKSSDPPKALEDDSSDEFGEGLDDDDFDAAFAGSVPADDVELPPSRPRGAATKKEESDDEYGDHIDDSDFAAAEIAATQSLKQSTHSLKPSMEKARAIQRYLVTMIDDNQYAGVNGRMQPEKILYLQPERSKIKRMVYLRGTWINTPVTTKAFVHIIGKFDAQGICVIDDNSGLIILHPDHLISALVVADSFGCTRRAVLQDRVKATGEASPAILYGTILHEIFQAAMLVNRWDRMFLGELIDKLAQRHLEDFYVIKVEIPQAVEYLHSKMGELQAWAELFVSSQPKPGALVKAGNGDTVAMCVSNLLDVEEHVWSPMYGLKGNIDATVQITMRDENGQRTLTAPFEVKTGKNPSVANRAQTALYNLLISDRYDVEIAYGILYYMETSETIRIPAIRHELRHMIMQRNELACYVREKNAQLPPMLKKENMCGRCYAKNTCFIYHKLADDGNGETSGMKEKFDEVVKHLTPKHKEFFLKWDDLLTKEEKDSLKFRRELWTMLSSEREKLGRCFSNVIIEEGSAYEDQNNEKINRYRYTMIKPKNTAAPGFSFMDSQIIVGEPIVISDEKGHFALAKGYVTHVRKNRITVAVDRRLHNARIRQPGFDEINNQVFASIMEVAAEGSTPADSIGKIKEDPILYRLDKDEFSNGLATVRNNLIQVMTEGPFGSREIRSLVVDLNPPRFKPHSTQYTLKDRSCINVDQRRAIEKVMSAQNYALVLGMPGTGKTTTIAHIIRALVSQGKSVLLTSYTHTAVDNILLKLRDDSIPILRLGTKAKIHPDVQEFAKLAVDPKETMEEIRSAWHDTPIIATSCLGINHPIFNERTFDYCIVDEASQITLPICVGPIRLANTFILVGDHNQLPPLVKDEEARKGGLDISLFKYLSDAHPQSVVYLEHQYRMNADVMALSNTLIYNGRLKCGSTSIANRKIVIPDMDALKVNHHTPSSILHSTQKSICLEPKKGRCWLRDLLDPDVTVAFVDTDGLGDMARESEKGNRTVNDMEARIVMQLVTSLIAVGVDPTKIGVMTHYRSQLALLKESLRNAEGVEMHTADRFQGRDKEVIVLSLVRSNEGGSIGELLKDWRRINVAFTRAKTKLLVVGSRGTLKGKGDNDGDRKEEMVSRFVRLMEEKKWVYELKEEQLMGHWWEMAGTATQGSVGLSQCVKVEKDMGRRKTPDLMDIEGDEVGDKENVRMTPTKQEPTAVKSGKGKHQPKRIKGGLAANNGNIRQGSVLMDLVNDMS</sequence>
<evidence type="ECO:0000259" key="27">
    <source>
        <dbReference type="Pfam" id="PF13087"/>
    </source>
</evidence>
<feature type="compositionally biased region" description="Polar residues" evidence="23">
    <location>
        <begin position="1"/>
        <end position="23"/>
    </location>
</feature>
<feature type="region of interest" description="Disordered" evidence="23">
    <location>
        <begin position="399"/>
        <end position="474"/>
    </location>
</feature>
<evidence type="ECO:0000256" key="16">
    <source>
        <dbReference type="ARBA" id="ARBA00023125"/>
    </source>
</evidence>
<keyword evidence="20 22" id="KW-0511">Multifunctional enzyme</keyword>
<keyword evidence="18 22" id="KW-0234">DNA repair</keyword>
<feature type="region of interest" description="Disordered" evidence="23">
    <location>
        <begin position="1"/>
        <end position="368"/>
    </location>
</feature>
<keyword evidence="9" id="KW-0255">Endonuclease</keyword>
<feature type="domain" description="DNA replication factor Dna2 N-terminal" evidence="25">
    <location>
        <begin position="539"/>
        <end position="740"/>
    </location>
</feature>
<evidence type="ECO:0000259" key="28">
    <source>
        <dbReference type="Pfam" id="PF21123"/>
    </source>
</evidence>
<evidence type="ECO:0000256" key="15">
    <source>
        <dbReference type="ARBA" id="ARBA00023014"/>
    </source>
</evidence>
<dbReference type="OrthoDB" id="6513042at2759"/>
<evidence type="ECO:0000313" key="29">
    <source>
        <dbReference type="EMBL" id="TEY34322.1"/>
    </source>
</evidence>
<evidence type="ECO:0000256" key="13">
    <source>
        <dbReference type="ARBA" id="ARBA00022840"/>
    </source>
</evidence>
<dbReference type="FunFam" id="3.40.50.300:FF:000789">
    <property type="entry name" value="DNA replication ATP-dependent helicase/nuclease DNA2"/>
    <property type="match status" value="1"/>
</dbReference>
<dbReference type="SUPFAM" id="SSF52540">
    <property type="entry name" value="P-loop containing nucleoside triphosphate hydrolases"/>
    <property type="match status" value="1"/>
</dbReference>
<dbReference type="InterPro" id="IPR045055">
    <property type="entry name" value="DNA2/NAM7-like"/>
</dbReference>
<comment type="similarity">
    <text evidence="3 22">Belongs to the DNA2/NAM7 helicase family.</text>
</comment>
<evidence type="ECO:0000256" key="7">
    <source>
        <dbReference type="ARBA" id="ARBA00022723"/>
    </source>
</evidence>
<dbReference type="GO" id="GO:0005634">
    <property type="term" value="C:nucleus"/>
    <property type="evidence" value="ECO:0007669"/>
    <property type="project" value="UniProtKB-SubCell"/>
</dbReference>
<evidence type="ECO:0000259" key="24">
    <source>
        <dbReference type="Pfam" id="PF01930"/>
    </source>
</evidence>
<keyword evidence="13 22" id="KW-0067">ATP-binding</keyword>
<dbReference type="InterPro" id="IPR027417">
    <property type="entry name" value="P-loop_NTPase"/>
</dbReference>
<feature type="compositionally biased region" description="Basic and acidic residues" evidence="23">
    <location>
        <begin position="67"/>
        <end position="76"/>
    </location>
</feature>
<comment type="caution">
    <text evidence="29">The sequence shown here is derived from an EMBL/GenBank/DDBJ whole genome shotgun (WGS) entry which is preliminary data.</text>
</comment>
<evidence type="ECO:0000256" key="4">
    <source>
        <dbReference type="ARBA" id="ARBA00022485"/>
    </source>
</evidence>
<keyword evidence="11 22" id="KW-0378">Hydrolase</keyword>
<dbReference type="Proteomes" id="UP000297299">
    <property type="component" value="Unassembled WGS sequence"/>
</dbReference>
<comment type="cofactor">
    <cofactor evidence="1">
        <name>[4Fe-4S] cluster</name>
        <dbReference type="ChEBI" id="CHEBI:49883"/>
    </cofactor>
</comment>
<feature type="domain" description="DNA2/NAM7 helicase-like C-terminal" evidence="27">
    <location>
        <begin position="1283"/>
        <end position="1510"/>
    </location>
</feature>
<reference evidence="29 30" key="1">
    <citation type="submission" date="2017-11" db="EMBL/GenBank/DDBJ databases">
        <title>Comparative genomics of Botrytis spp.</title>
        <authorList>
            <person name="Valero-Jimenez C.A."/>
            <person name="Tapia P."/>
            <person name="Veloso J."/>
            <person name="Silva-Moreno E."/>
            <person name="Staats M."/>
            <person name="Valdes J.H."/>
            <person name="Van Kan J.A.L."/>
        </authorList>
    </citation>
    <scope>NUCLEOTIDE SEQUENCE [LARGE SCALE GENOMIC DNA]</scope>
    <source>
        <strain evidence="29 30">MUCL2830</strain>
    </source>
</reference>
<dbReference type="STRING" id="38488.A0A4Y8CKD0"/>
<proteinExistence type="inferred from homology"/>
<dbReference type="CDD" id="cd18041">
    <property type="entry name" value="DEXXQc_DNA2"/>
    <property type="match status" value="1"/>
</dbReference>
<dbReference type="GO" id="GO:0017108">
    <property type="term" value="F:5'-flap endonuclease activity"/>
    <property type="evidence" value="ECO:0007669"/>
    <property type="project" value="UniProtKB-UniRule"/>
</dbReference>
<dbReference type="InterPro" id="IPR026851">
    <property type="entry name" value="Dna2/JHS1_DEXXQ-box"/>
</dbReference>
<evidence type="ECO:0000256" key="22">
    <source>
        <dbReference type="RuleBase" id="RU367041"/>
    </source>
</evidence>
<dbReference type="EMBL" id="PHWZ01000634">
    <property type="protein sequence ID" value="TEY34322.1"/>
    <property type="molecule type" value="Genomic_DNA"/>
</dbReference>
<evidence type="ECO:0000256" key="23">
    <source>
        <dbReference type="SAM" id="MobiDB-lite"/>
    </source>
</evidence>
<dbReference type="FunFam" id="3.90.320.10:FF:000001">
    <property type="entry name" value="DNA replication helicase Dna2"/>
    <property type="match status" value="1"/>
</dbReference>
<dbReference type="CDD" id="cd22318">
    <property type="entry name" value="DNA2_N-like"/>
    <property type="match status" value="1"/>
</dbReference>
<feature type="compositionally biased region" description="Low complexity" evidence="23">
    <location>
        <begin position="24"/>
        <end position="37"/>
    </location>
</feature>
<feature type="domain" description="DNA2/NAM7 helicase helicase" evidence="26">
    <location>
        <begin position="1207"/>
        <end position="1274"/>
    </location>
</feature>
<feature type="compositionally biased region" description="Polar residues" evidence="23">
    <location>
        <begin position="158"/>
        <end position="168"/>
    </location>
</feature>
<dbReference type="InterPro" id="IPR014808">
    <property type="entry name" value="DNA_replication_fac_Dna2_N"/>
</dbReference>
<gene>
    <name evidence="29" type="ORF">BOTCAL_0637g00060</name>
</gene>
<keyword evidence="30" id="KW-1185">Reference proteome</keyword>
<keyword evidence="16 22" id="KW-0238">DNA-binding</keyword>
<feature type="compositionally biased region" description="Low complexity" evidence="23">
    <location>
        <begin position="286"/>
        <end position="297"/>
    </location>
</feature>
<keyword evidence="22" id="KW-0158">Chromosome</keyword>
<name>A0A4Y8CKD0_9HELO</name>
<feature type="compositionally biased region" description="Basic and acidic residues" evidence="23">
    <location>
        <begin position="461"/>
        <end position="474"/>
    </location>
</feature>
<feature type="compositionally biased region" description="Polar residues" evidence="23">
    <location>
        <begin position="51"/>
        <end position="64"/>
    </location>
</feature>
<evidence type="ECO:0000256" key="12">
    <source>
        <dbReference type="ARBA" id="ARBA00022806"/>
    </source>
</evidence>
<keyword evidence="7 22" id="KW-0479">Metal-binding</keyword>
<feature type="compositionally biased region" description="Polar residues" evidence="23">
    <location>
        <begin position="116"/>
        <end position="136"/>
    </location>
</feature>
<dbReference type="FunFam" id="3.40.50.300:FF:001170">
    <property type="entry name" value="DNA replication helicase Dna2"/>
    <property type="match status" value="1"/>
</dbReference>
<dbReference type="Pfam" id="PF21123">
    <property type="entry name" value="Dna2_Rift"/>
    <property type="match status" value="1"/>
</dbReference>
<feature type="domain" description="DUF83" evidence="24">
    <location>
        <begin position="752"/>
        <end position="851"/>
    </location>
</feature>
<feature type="region of interest" description="Disordered" evidence="23">
    <location>
        <begin position="1600"/>
        <end position="1631"/>
    </location>
</feature>
<dbReference type="InterPro" id="IPR041677">
    <property type="entry name" value="DNA2/NAM7_AAA_11"/>
</dbReference>
<dbReference type="GO" id="GO:0003677">
    <property type="term" value="F:DNA binding"/>
    <property type="evidence" value="ECO:0007669"/>
    <property type="project" value="UniProtKB-UniRule"/>
</dbReference>
<evidence type="ECO:0000256" key="18">
    <source>
        <dbReference type="ARBA" id="ARBA00023204"/>
    </source>
</evidence>
<evidence type="ECO:0000256" key="11">
    <source>
        <dbReference type="ARBA" id="ARBA00022801"/>
    </source>
</evidence>
<dbReference type="InterPro" id="IPR022765">
    <property type="entry name" value="Dna2/Cas4_DUF83"/>
</dbReference>
<evidence type="ECO:0000256" key="10">
    <source>
        <dbReference type="ARBA" id="ARBA00022763"/>
    </source>
</evidence>
<evidence type="ECO:0000256" key="5">
    <source>
        <dbReference type="ARBA" id="ARBA00022705"/>
    </source>
</evidence>
<dbReference type="GO" id="GO:0017116">
    <property type="term" value="F:single-stranded DNA helicase activity"/>
    <property type="evidence" value="ECO:0007669"/>
    <property type="project" value="UniProtKB-UniRule"/>
</dbReference>
<dbReference type="GO" id="GO:0071932">
    <property type="term" value="P:replication fork reversal"/>
    <property type="evidence" value="ECO:0007669"/>
    <property type="project" value="TreeGrafter"/>
</dbReference>
<dbReference type="Gene3D" id="3.40.50.300">
    <property type="entry name" value="P-loop containing nucleotide triphosphate hydrolases"/>
    <property type="match status" value="3"/>
</dbReference>
<keyword evidence="10 22" id="KW-0227">DNA damage</keyword>
<evidence type="ECO:0000256" key="14">
    <source>
        <dbReference type="ARBA" id="ARBA00023004"/>
    </source>
</evidence>
<dbReference type="Pfam" id="PF08696">
    <property type="entry name" value="Dna2"/>
    <property type="match status" value="1"/>
</dbReference>
<dbReference type="EC" id="3.6.4.12" evidence="22"/>
<comment type="function">
    <text evidence="22">Key enzyme involved in DNA replication and DNA repair. Involved in Okazaki fragments processing by cleaving long flaps that escape FEN1: flaps that are longer than 27 nucleotides are coated by replication protein A complex (RPA), leading to recruit DNA2 which cleaves the flap until it is too short to bind RPA and becomes a substrate for FEN1. Also involved in 5'-end resection of DNA during double-strand break (DSB) repair by mediating the cleavage of 5'-ssDNA.</text>
</comment>
<feature type="compositionally biased region" description="Basic and acidic residues" evidence="23">
    <location>
        <begin position="313"/>
        <end position="327"/>
    </location>
</feature>
<protein>
    <recommendedName>
        <fullName evidence="22">DNA replication ATP-dependent helicase/nuclease</fullName>
        <ecNumber evidence="22">3.1.-.-</ecNumber>
        <ecNumber evidence="22">3.6.4.12</ecNumber>
    </recommendedName>
</protein>
<feature type="compositionally biased region" description="Polar residues" evidence="23">
    <location>
        <begin position="183"/>
        <end position="197"/>
    </location>
</feature>
<keyword evidence="5 22" id="KW-0235">DNA replication</keyword>
<organism evidence="29 30">
    <name type="scientific">Botryotinia calthae</name>
    <dbReference type="NCBI Taxonomy" id="38488"/>
    <lineage>
        <taxon>Eukaryota</taxon>
        <taxon>Fungi</taxon>
        <taxon>Dikarya</taxon>
        <taxon>Ascomycota</taxon>
        <taxon>Pezizomycotina</taxon>
        <taxon>Leotiomycetes</taxon>
        <taxon>Helotiales</taxon>
        <taxon>Sclerotiniaceae</taxon>
        <taxon>Botryotinia</taxon>
    </lineage>
</organism>
<evidence type="ECO:0000256" key="8">
    <source>
        <dbReference type="ARBA" id="ARBA00022741"/>
    </source>
</evidence>
<evidence type="ECO:0000259" key="25">
    <source>
        <dbReference type="Pfam" id="PF08696"/>
    </source>
</evidence>
<evidence type="ECO:0000256" key="21">
    <source>
        <dbReference type="ARBA" id="ARBA00047995"/>
    </source>
</evidence>
<dbReference type="GO" id="GO:0006281">
    <property type="term" value="P:DNA repair"/>
    <property type="evidence" value="ECO:0007669"/>
    <property type="project" value="UniProtKB-KW"/>
</dbReference>
<evidence type="ECO:0000313" key="30">
    <source>
        <dbReference type="Proteomes" id="UP000297299"/>
    </source>
</evidence>
<keyword evidence="19 22" id="KW-0539">Nucleus</keyword>
<dbReference type="GO" id="GO:0016887">
    <property type="term" value="F:ATP hydrolysis activity"/>
    <property type="evidence" value="ECO:0007669"/>
    <property type="project" value="RHEA"/>
</dbReference>
<evidence type="ECO:0000256" key="17">
    <source>
        <dbReference type="ARBA" id="ARBA00023128"/>
    </source>
</evidence>
<evidence type="ECO:0000256" key="19">
    <source>
        <dbReference type="ARBA" id="ARBA00023242"/>
    </source>
</evidence>
<evidence type="ECO:0000259" key="26">
    <source>
        <dbReference type="Pfam" id="PF13086"/>
    </source>
</evidence>
<dbReference type="Pfam" id="PF13086">
    <property type="entry name" value="AAA_11"/>
    <property type="match status" value="2"/>
</dbReference>
<dbReference type="EC" id="3.1.-.-" evidence="22"/>
<keyword evidence="14 22" id="KW-0408">Iron</keyword>
<dbReference type="InterPro" id="IPR048459">
    <property type="entry name" value="DNA2_Rift"/>
</dbReference>
<feature type="domain" description="DNA2 rift barrel" evidence="28">
    <location>
        <begin position="911"/>
        <end position="1005"/>
    </location>
</feature>
<accession>A0A4Y8CKD0</accession>
<feature type="domain" description="DNA2/NAM7 helicase helicase" evidence="26">
    <location>
        <begin position="1107"/>
        <end position="1194"/>
    </location>
</feature>
<dbReference type="GO" id="GO:0051539">
    <property type="term" value="F:4 iron, 4 sulfur cluster binding"/>
    <property type="evidence" value="ECO:0007669"/>
    <property type="project" value="UniProtKB-UniRule"/>
</dbReference>
<feature type="compositionally biased region" description="Polar residues" evidence="23">
    <location>
        <begin position="404"/>
        <end position="413"/>
    </location>
</feature>
<evidence type="ECO:0000256" key="2">
    <source>
        <dbReference type="ARBA" id="ARBA00004173"/>
    </source>
</evidence>
<feature type="compositionally biased region" description="Basic residues" evidence="23">
    <location>
        <begin position="1614"/>
        <end position="1624"/>
    </location>
</feature>
<dbReference type="InterPro" id="IPR011604">
    <property type="entry name" value="PDDEXK-like_dom_sf"/>
</dbReference>
<keyword evidence="17" id="KW-0496">Mitochondrion</keyword>
<dbReference type="GO" id="GO:0033567">
    <property type="term" value="P:DNA replication, Okazaki fragment processing"/>
    <property type="evidence" value="ECO:0007669"/>
    <property type="project" value="UniProtKB-UniRule"/>
</dbReference>
<dbReference type="GO" id="GO:0005694">
    <property type="term" value="C:chromosome"/>
    <property type="evidence" value="ECO:0007669"/>
    <property type="project" value="UniProtKB-SubCell"/>
</dbReference>
<dbReference type="PANTHER" id="PTHR10887:SF433">
    <property type="entry name" value="DNA REPLICATION ATP-DEPENDENT HELICASE_NUCLEASE DNA2"/>
    <property type="match status" value="1"/>
</dbReference>
<evidence type="ECO:0000256" key="6">
    <source>
        <dbReference type="ARBA" id="ARBA00022722"/>
    </source>
</evidence>
<dbReference type="CDD" id="cd18808">
    <property type="entry name" value="SF1_C_Upf1"/>
    <property type="match status" value="1"/>
</dbReference>
<dbReference type="GO" id="GO:0005739">
    <property type="term" value="C:mitochondrion"/>
    <property type="evidence" value="ECO:0007669"/>
    <property type="project" value="UniProtKB-SubCell"/>
</dbReference>
<evidence type="ECO:0000256" key="9">
    <source>
        <dbReference type="ARBA" id="ARBA00022759"/>
    </source>
</evidence>
<feature type="compositionally biased region" description="Basic and acidic residues" evidence="23">
    <location>
        <begin position="146"/>
        <end position="157"/>
    </location>
</feature>
<dbReference type="GO" id="GO:0005524">
    <property type="term" value="F:ATP binding"/>
    <property type="evidence" value="ECO:0007669"/>
    <property type="project" value="UniProtKB-UniRule"/>
</dbReference>
<comment type="subcellular location">
    <subcellularLocation>
        <location evidence="2">Mitochondrion</location>
    </subcellularLocation>
    <subcellularLocation>
        <location evidence="22">Nucleus</location>
    </subcellularLocation>
    <subcellularLocation>
        <location evidence="22">Chromosome</location>
    </subcellularLocation>
</comment>
<keyword evidence="15 22" id="KW-0411">Iron-sulfur</keyword>
<evidence type="ECO:0000256" key="20">
    <source>
        <dbReference type="ARBA" id="ARBA00023268"/>
    </source>
</evidence>
<evidence type="ECO:0000256" key="3">
    <source>
        <dbReference type="ARBA" id="ARBA00007913"/>
    </source>
</evidence>
<dbReference type="Pfam" id="PF01930">
    <property type="entry name" value="Cas_Cas4"/>
    <property type="match status" value="1"/>
</dbReference>
<feature type="compositionally biased region" description="Acidic residues" evidence="23">
    <location>
        <begin position="421"/>
        <end position="437"/>
    </location>
</feature>
<dbReference type="InterPro" id="IPR047187">
    <property type="entry name" value="SF1_C_Upf1"/>
</dbReference>
<evidence type="ECO:0000256" key="1">
    <source>
        <dbReference type="ARBA" id="ARBA00001966"/>
    </source>
</evidence>
<dbReference type="Pfam" id="PF13087">
    <property type="entry name" value="AAA_12"/>
    <property type="match status" value="1"/>
</dbReference>